<reference evidence="1 2" key="1">
    <citation type="submission" date="2020-03" db="EMBL/GenBank/DDBJ databases">
        <title>Genomic Encyclopedia of Type Strains, Phase IV (KMG-IV): sequencing the most valuable type-strain genomes for metagenomic binning, comparative biology and taxonomic classification.</title>
        <authorList>
            <person name="Goeker M."/>
        </authorList>
    </citation>
    <scope>NUCLEOTIDE SEQUENCE [LARGE SCALE GENOMIC DNA]</scope>
    <source>
        <strain evidence="1 2">DSM 102865</strain>
    </source>
</reference>
<evidence type="ECO:0000313" key="2">
    <source>
        <dbReference type="Proteomes" id="UP001179181"/>
    </source>
</evidence>
<dbReference type="RefSeq" id="WP_167273123.1">
    <property type="nucleotide sequence ID" value="NZ_JAASQJ010000003.1"/>
</dbReference>
<sequence length="142" mass="16267">MSLFATINFFGALIEPKNSNNFEQKLKAFLTYAKREYTIGKQKLLSSIYRHGLMHSFFTKVSGTEIFFVPDNTSTDMLSISDDTITLNVMALYRVVSQTFYKLSASLEARNLMQRNIPAVLNMREDSVTLIEKLRCDGFKID</sequence>
<dbReference type="EMBL" id="JAASQJ010000003">
    <property type="protein sequence ID" value="NIJ54654.1"/>
    <property type="molecule type" value="Genomic_DNA"/>
</dbReference>
<proteinExistence type="predicted"/>
<evidence type="ECO:0000313" key="1">
    <source>
        <dbReference type="EMBL" id="NIJ54654.1"/>
    </source>
</evidence>
<name>A0ABX0URV6_9BACT</name>
<keyword evidence="2" id="KW-1185">Reference proteome</keyword>
<gene>
    <name evidence="1" type="ORF">FHS68_003836</name>
</gene>
<organism evidence="1 2">
    <name type="scientific">Dyadobacter arcticus</name>
    <dbReference type="NCBI Taxonomy" id="1078754"/>
    <lineage>
        <taxon>Bacteria</taxon>
        <taxon>Pseudomonadati</taxon>
        <taxon>Bacteroidota</taxon>
        <taxon>Cytophagia</taxon>
        <taxon>Cytophagales</taxon>
        <taxon>Spirosomataceae</taxon>
        <taxon>Dyadobacter</taxon>
    </lineage>
</organism>
<comment type="caution">
    <text evidence="1">The sequence shown here is derived from an EMBL/GenBank/DDBJ whole genome shotgun (WGS) entry which is preliminary data.</text>
</comment>
<protein>
    <submittedName>
        <fullName evidence="1">Uncharacterized protein</fullName>
    </submittedName>
</protein>
<accession>A0ABX0URV6</accession>
<dbReference type="Proteomes" id="UP001179181">
    <property type="component" value="Unassembled WGS sequence"/>
</dbReference>